<feature type="transmembrane region" description="Helical" evidence="7">
    <location>
        <begin position="439"/>
        <end position="459"/>
    </location>
</feature>
<dbReference type="InterPro" id="IPR010920">
    <property type="entry name" value="LSM_dom_sf"/>
</dbReference>
<dbReference type="Pfam" id="PF00924">
    <property type="entry name" value="MS_channel_2nd"/>
    <property type="match status" value="1"/>
</dbReference>
<dbReference type="GO" id="GO:0016020">
    <property type="term" value="C:membrane"/>
    <property type="evidence" value="ECO:0007669"/>
    <property type="project" value="UniProtKB-SubCell"/>
</dbReference>
<name>A0A8H5BN05_9AGAR</name>
<feature type="domain" description="EF-hand" evidence="8">
    <location>
        <begin position="386"/>
        <end position="421"/>
    </location>
</feature>
<dbReference type="CDD" id="cd00051">
    <property type="entry name" value="EFh"/>
    <property type="match status" value="1"/>
</dbReference>
<evidence type="ECO:0000256" key="4">
    <source>
        <dbReference type="ARBA" id="ARBA00022989"/>
    </source>
</evidence>
<feature type="region of interest" description="Disordered" evidence="6">
    <location>
        <begin position="1"/>
        <end position="47"/>
    </location>
</feature>
<evidence type="ECO:0000256" key="1">
    <source>
        <dbReference type="ARBA" id="ARBA00004370"/>
    </source>
</evidence>
<evidence type="ECO:0000313" key="10">
    <source>
        <dbReference type="Proteomes" id="UP000541558"/>
    </source>
</evidence>
<accession>A0A8H5BN05</accession>
<dbReference type="PROSITE" id="PS50222">
    <property type="entry name" value="EF_HAND_2"/>
    <property type="match status" value="1"/>
</dbReference>
<comment type="subcellular location">
    <subcellularLocation>
        <location evidence="1">Membrane</location>
    </subcellularLocation>
</comment>
<dbReference type="GO" id="GO:0006874">
    <property type="term" value="P:intracellular calcium ion homeostasis"/>
    <property type="evidence" value="ECO:0007669"/>
    <property type="project" value="TreeGrafter"/>
</dbReference>
<feature type="region of interest" description="Disordered" evidence="6">
    <location>
        <begin position="257"/>
        <end position="314"/>
    </location>
</feature>
<dbReference type="PANTHER" id="PTHR31323:SF11">
    <property type="entry name" value="EF-HAND DOMAIN-CONTAINING PROTEIN"/>
    <property type="match status" value="1"/>
</dbReference>
<feature type="compositionally biased region" description="Polar residues" evidence="6">
    <location>
        <begin position="272"/>
        <end position="283"/>
    </location>
</feature>
<evidence type="ECO:0000313" key="9">
    <source>
        <dbReference type="EMBL" id="KAF5326091.1"/>
    </source>
</evidence>
<dbReference type="OrthoDB" id="544685at2759"/>
<dbReference type="GO" id="GO:0005509">
    <property type="term" value="F:calcium ion binding"/>
    <property type="evidence" value="ECO:0007669"/>
    <property type="project" value="InterPro"/>
</dbReference>
<protein>
    <recommendedName>
        <fullName evidence="8">EF-hand domain-containing protein</fullName>
    </recommendedName>
</protein>
<evidence type="ECO:0000256" key="6">
    <source>
        <dbReference type="SAM" id="MobiDB-lite"/>
    </source>
</evidence>
<dbReference type="SUPFAM" id="SSF50182">
    <property type="entry name" value="Sm-like ribonucleoproteins"/>
    <property type="match status" value="1"/>
</dbReference>
<proteinExistence type="predicted"/>
<keyword evidence="2 7" id="KW-0812">Transmembrane</keyword>
<keyword evidence="5 7" id="KW-0472">Membrane</keyword>
<feature type="transmembrane region" description="Helical" evidence="7">
    <location>
        <begin position="87"/>
        <end position="109"/>
    </location>
</feature>
<sequence length="1405" mass="156118">MSSKKPDPLQVPQTPLHIDTELDPNITKQVQDHYSDSDTSTTNESTEVEFDWDHDEEAQEKAEHLIQATRGRAVWLAFMKLSRPFRVTLVALLGVAILITPLIIVNVRFRDNPAKIHVHVWSLWLTIDWASSCGTYILVDSIPHLVIALTSLFGGQVERLKIQLELVMAVKGWLKLALDIVWAWVALSVIRAVYQPPGSYWSIINQVVQAMFAASMIILAEKLFLHFVAITFHQQALADRLAENRLGLRALDHLSRSPYNRKGQQGGGRQQTFNGSFDMSNNGGHKRGPSYPPTPSPHHNKAANKSTASVFSPKRRNRKNVANVIVDQVGGAIGQVALKNSKFNKDVDLIGLGSARRLARKLFAALSNVYPPRSHLVVEDFYPYFRSTAEAHEAFAIFDKDGNGDISRQEMREAVQRIYRERKALVHGLKDVGSIVAKLDAVCMVCALLIILFICLLIFKKSNTLSSLVPLATIVLGFSFIFGNSAQTLFESLIFIFSTHVFDVGDLVMIDDQVKVLTVQEFGLFSTTFKRVDGQFIIAPNSLLANTKLVHNLRRSKSMWESTTLTVSYNTSIELIEQLKGKISDYISANNREWSGFGLNIDKMEYQNALHLVVAMEHRPNWQDWGGRWTRRNAFMRYLKTVLEELDIRYTMPVQPVILPSANGRPPMTNNLPSRTPSSRTAGSSAQRPYTGDFQPGPFSQAQGPSFSKPPTFAAGERGKRASGADQPFDMQRPSSETLDSSLSRFQDYNVLSDDILHPFSTKGNDACNLLKDLIETTTNLSNSLTAYSSIEWTNDKLISLLRQNSAISQALYTSEHQSRHIISALRERAGVSYGESIPLIPAQTPDWCVSRIEEWCKLAGLETFKDSNKEGDITTITSGGKVLVVDVDFKFNRTDLLRPVVTASRVKTAYALTSQSTGSSANATGSLTLDNFLLRTIQAFLTEAQRENDVRDPQKASRLGKDILLQLQYLVMVDHLAARPNDGGLKWFIGLDEIYPALEAFAKKEAEYIASSSSQKEVPLDIFLHRSHALPLPYLLTPSQSFLVYLSPLGYLKTLQTQPQQKEAGDPYPIDIPLKHIRKTLSDSTEGATIATLLLSPSQNPTLNSTLPAMVSRPMFPLVPSGAQVNYTFPQLDDNILLSSSGQYEWVLDFTNNGKTAGLVMSQSRMREIENIINPFSPFAVDLPVQGIAPFSGQSWVDLLFNPGGKTSEFYTAIYTSPTLQHPSLKLRLTSPSEPGFRLERVPVHSTREVWGILEIAREQCWLNENLLGCEWKPEESVVLDEPADAGGNPEEELQAILSGTYSPQILPVNIFLPHQIVSYDPTFSVAEPQRPQILMTSPERPPMTGLVEVTVSLDAAKQRGVAVEVRGAVGADIKIGALEEATRRGGVFGLPGRIWLRSPSATH</sequence>
<dbReference type="InterPro" id="IPR018247">
    <property type="entry name" value="EF_Hand_1_Ca_BS"/>
</dbReference>
<dbReference type="Gene3D" id="1.10.238.10">
    <property type="entry name" value="EF-hand"/>
    <property type="match status" value="1"/>
</dbReference>
<feature type="transmembrane region" description="Helical" evidence="7">
    <location>
        <begin position="465"/>
        <end position="482"/>
    </location>
</feature>
<dbReference type="Pfam" id="PF00036">
    <property type="entry name" value="EF-hand_1"/>
    <property type="match status" value="1"/>
</dbReference>
<feature type="compositionally biased region" description="Polar residues" evidence="6">
    <location>
        <begin position="668"/>
        <end position="688"/>
    </location>
</feature>
<evidence type="ECO:0000259" key="8">
    <source>
        <dbReference type="PROSITE" id="PS50222"/>
    </source>
</evidence>
<reference evidence="9 10" key="1">
    <citation type="journal article" date="2020" name="ISME J.">
        <title>Uncovering the hidden diversity of litter-decomposition mechanisms in mushroom-forming fungi.</title>
        <authorList>
            <person name="Floudas D."/>
            <person name="Bentzer J."/>
            <person name="Ahren D."/>
            <person name="Johansson T."/>
            <person name="Persson P."/>
            <person name="Tunlid A."/>
        </authorList>
    </citation>
    <scope>NUCLEOTIDE SEQUENCE [LARGE SCALE GENOMIC DNA]</scope>
    <source>
        <strain evidence="9 10">CBS 175.51</strain>
    </source>
</reference>
<dbReference type="Pfam" id="PF25886">
    <property type="entry name" value="Msy1"/>
    <property type="match status" value="1"/>
</dbReference>
<keyword evidence="3" id="KW-0106">Calcium</keyword>
<evidence type="ECO:0000256" key="5">
    <source>
        <dbReference type="ARBA" id="ARBA00023136"/>
    </source>
</evidence>
<dbReference type="Proteomes" id="UP000541558">
    <property type="component" value="Unassembled WGS sequence"/>
</dbReference>
<organism evidence="9 10">
    <name type="scientific">Ephemerocybe angulata</name>
    <dbReference type="NCBI Taxonomy" id="980116"/>
    <lineage>
        <taxon>Eukaryota</taxon>
        <taxon>Fungi</taxon>
        <taxon>Dikarya</taxon>
        <taxon>Basidiomycota</taxon>
        <taxon>Agaricomycotina</taxon>
        <taxon>Agaricomycetes</taxon>
        <taxon>Agaricomycetidae</taxon>
        <taxon>Agaricales</taxon>
        <taxon>Agaricineae</taxon>
        <taxon>Psathyrellaceae</taxon>
        <taxon>Ephemerocybe</taxon>
    </lineage>
</organism>
<dbReference type="InterPro" id="IPR011992">
    <property type="entry name" value="EF-hand-dom_pair"/>
</dbReference>
<evidence type="ECO:0000256" key="7">
    <source>
        <dbReference type="SAM" id="Phobius"/>
    </source>
</evidence>
<evidence type="ECO:0000256" key="3">
    <source>
        <dbReference type="ARBA" id="ARBA00022837"/>
    </source>
</evidence>
<dbReference type="SUPFAM" id="SSF47473">
    <property type="entry name" value="EF-hand"/>
    <property type="match status" value="1"/>
</dbReference>
<dbReference type="PROSITE" id="PS00018">
    <property type="entry name" value="EF_HAND_1"/>
    <property type="match status" value="1"/>
</dbReference>
<dbReference type="InterPro" id="IPR006685">
    <property type="entry name" value="MscS_channel_2nd"/>
</dbReference>
<gene>
    <name evidence="9" type="ORF">D9611_000118</name>
</gene>
<dbReference type="GO" id="GO:0005262">
    <property type="term" value="F:calcium channel activity"/>
    <property type="evidence" value="ECO:0007669"/>
    <property type="project" value="TreeGrafter"/>
</dbReference>
<feature type="transmembrane region" description="Helical" evidence="7">
    <location>
        <begin position="176"/>
        <end position="194"/>
    </location>
</feature>
<dbReference type="EMBL" id="JAACJK010000163">
    <property type="protein sequence ID" value="KAF5326091.1"/>
    <property type="molecule type" value="Genomic_DNA"/>
</dbReference>
<keyword evidence="4 7" id="KW-1133">Transmembrane helix</keyword>
<comment type="caution">
    <text evidence="9">The sequence shown here is derived from an EMBL/GenBank/DDBJ whole genome shotgun (WGS) entry which is preliminary data.</text>
</comment>
<dbReference type="Gene3D" id="2.30.30.60">
    <property type="match status" value="1"/>
</dbReference>
<dbReference type="InterPro" id="IPR002048">
    <property type="entry name" value="EF_hand_dom"/>
</dbReference>
<dbReference type="PANTHER" id="PTHR31323">
    <property type="entry name" value="MECHANOSENSITIVE ION CHANNEL PROTEIN MSY2"/>
    <property type="match status" value="1"/>
</dbReference>
<dbReference type="InterPro" id="IPR058650">
    <property type="entry name" value="Msy1/2-like"/>
</dbReference>
<dbReference type="InterPro" id="IPR023408">
    <property type="entry name" value="MscS_beta-dom_sf"/>
</dbReference>
<dbReference type="SMART" id="SM00054">
    <property type="entry name" value="EFh"/>
    <property type="match status" value="1"/>
</dbReference>
<keyword evidence="10" id="KW-1185">Reference proteome</keyword>
<evidence type="ECO:0000256" key="2">
    <source>
        <dbReference type="ARBA" id="ARBA00022692"/>
    </source>
</evidence>
<feature type="region of interest" description="Disordered" evidence="6">
    <location>
        <begin position="659"/>
        <end position="739"/>
    </location>
</feature>